<dbReference type="EMBL" id="AHAM01000184">
    <property type="protein sequence ID" value="EHK54965.1"/>
    <property type="molecule type" value="Genomic_DNA"/>
</dbReference>
<gene>
    <name evidence="3" type="ORF">MAXJ12_22411</name>
</gene>
<evidence type="ECO:0000256" key="2">
    <source>
        <dbReference type="RuleBase" id="RU362080"/>
    </source>
</evidence>
<dbReference type="OrthoDB" id="9800503at2"/>
<dbReference type="SUPFAM" id="SSF143120">
    <property type="entry name" value="YefM-like"/>
    <property type="match status" value="1"/>
</dbReference>
<dbReference type="PATRIC" id="fig|1107882.3.peg.4375"/>
<organism evidence="3 4">
    <name type="scientific">Mesorhizobium alhagi CCNWXJ12-2</name>
    <dbReference type="NCBI Taxonomy" id="1107882"/>
    <lineage>
        <taxon>Bacteria</taxon>
        <taxon>Pseudomonadati</taxon>
        <taxon>Pseudomonadota</taxon>
        <taxon>Alphaproteobacteria</taxon>
        <taxon>Hyphomicrobiales</taxon>
        <taxon>Phyllobacteriaceae</taxon>
        <taxon>Allomesorhizobium</taxon>
    </lineage>
</organism>
<reference evidence="3 4" key="1">
    <citation type="journal article" date="2012" name="J. Bacteriol.">
        <title>Draft Genome Sequence of Mesorhizobium alhagi CCNWXJ12-2T, a Novel Salt-Resistant Species Isolated from the Desert of Northwestern China.</title>
        <authorList>
            <person name="Zhou M."/>
            <person name="Chen W."/>
            <person name="Chen H."/>
            <person name="Wei G."/>
        </authorList>
    </citation>
    <scope>NUCLEOTIDE SEQUENCE [LARGE SCALE GENOMIC DNA]</scope>
    <source>
        <strain evidence="3 4">CCNWXJ12-2</strain>
    </source>
</reference>
<keyword evidence="4" id="KW-1185">Reference proteome</keyword>
<evidence type="ECO:0000256" key="1">
    <source>
        <dbReference type="ARBA" id="ARBA00009981"/>
    </source>
</evidence>
<comment type="similarity">
    <text evidence="1 2">Belongs to the phD/YefM antitoxin family.</text>
</comment>
<proteinExistence type="inferred from homology"/>
<dbReference type="NCBIfam" id="TIGR01552">
    <property type="entry name" value="phd_fam"/>
    <property type="match status" value="1"/>
</dbReference>
<evidence type="ECO:0000313" key="4">
    <source>
        <dbReference type="Proteomes" id="UP000003250"/>
    </source>
</evidence>
<dbReference type="Pfam" id="PF02604">
    <property type="entry name" value="PhdYeFM_antitox"/>
    <property type="match status" value="1"/>
</dbReference>
<protein>
    <recommendedName>
        <fullName evidence="2">Antitoxin</fullName>
    </recommendedName>
</protein>
<evidence type="ECO:0000313" key="3">
    <source>
        <dbReference type="EMBL" id="EHK54965.1"/>
    </source>
</evidence>
<name>H0HWC2_9HYPH</name>
<dbReference type="AlphaFoldDB" id="H0HWC2"/>
<dbReference type="InterPro" id="IPR006442">
    <property type="entry name" value="Antitoxin_Phd/YefM"/>
</dbReference>
<dbReference type="Gene3D" id="3.40.1620.10">
    <property type="entry name" value="YefM-like domain"/>
    <property type="match status" value="1"/>
</dbReference>
<dbReference type="InterPro" id="IPR036165">
    <property type="entry name" value="YefM-like_sf"/>
</dbReference>
<comment type="function">
    <text evidence="2">Antitoxin component of a type II toxin-antitoxin (TA) system.</text>
</comment>
<dbReference type="RefSeq" id="WP_008838079.1">
    <property type="nucleotide sequence ID" value="NZ_AHAM01000184.1"/>
</dbReference>
<dbReference type="Proteomes" id="UP000003250">
    <property type="component" value="Unassembled WGS sequence"/>
</dbReference>
<accession>H0HWC2</accession>
<sequence length="85" mass="9600">MNRHVNMLEAKTNLSRLVEAVESGAESEIIIARNGKPAARLVPVEDKPKKRRLGLLEGQFPIMTQEEFDADNDVIARMFYGEQSE</sequence>